<dbReference type="GO" id="GO:0006629">
    <property type="term" value="P:lipid metabolic process"/>
    <property type="evidence" value="ECO:0007669"/>
    <property type="project" value="InterPro"/>
</dbReference>
<accession>A0AAV2ZAZ0</accession>
<feature type="coiled-coil region" evidence="1">
    <location>
        <begin position="364"/>
        <end position="398"/>
    </location>
</feature>
<dbReference type="Proteomes" id="UP001146120">
    <property type="component" value="Unassembled WGS sequence"/>
</dbReference>
<organism evidence="4 5">
    <name type="scientific">Lagenidium giganteum</name>
    <dbReference type="NCBI Taxonomy" id="4803"/>
    <lineage>
        <taxon>Eukaryota</taxon>
        <taxon>Sar</taxon>
        <taxon>Stramenopiles</taxon>
        <taxon>Oomycota</taxon>
        <taxon>Peronosporomycetes</taxon>
        <taxon>Pythiales</taxon>
        <taxon>Pythiaceae</taxon>
    </lineage>
</organism>
<dbReference type="AlphaFoldDB" id="A0AAV2ZAZ0"/>
<evidence type="ECO:0000256" key="1">
    <source>
        <dbReference type="SAM" id="Coils"/>
    </source>
</evidence>
<name>A0AAV2ZAZ0_9STRA</name>
<protein>
    <recommendedName>
        <fullName evidence="3">Fungal lipase-type domain-containing protein</fullName>
    </recommendedName>
</protein>
<dbReference type="Pfam" id="PF01764">
    <property type="entry name" value="Lipase_3"/>
    <property type="match status" value="1"/>
</dbReference>
<evidence type="ECO:0000313" key="5">
    <source>
        <dbReference type="Proteomes" id="UP001146120"/>
    </source>
</evidence>
<dbReference type="EMBL" id="DAKRPA010000029">
    <property type="protein sequence ID" value="DBA02644.1"/>
    <property type="molecule type" value="Genomic_DNA"/>
</dbReference>
<dbReference type="InterPro" id="IPR029058">
    <property type="entry name" value="AB_hydrolase_fold"/>
</dbReference>
<proteinExistence type="predicted"/>
<evidence type="ECO:0000313" key="4">
    <source>
        <dbReference type="EMBL" id="DBA02644.1"/>
    </source>
</evidence>
<dbReference type="CDD" id="cd00519">
    <property type="entry name" value="Lipase_3"/>
    <property type="match status" value="1"/>
</dbReference>
<keyword evidence="1" id="KW-0175">Coiled coil</keyword>
<sequence length="724" mass="80577">MARCLHVRRLRASTRIRTPSTRVHAVAPASALALTWRPRRCDCNRRLLTHWIGGAADSSPDPHEDHVVDTGLDFVGAAEATARRTLQASDFGADMLPALNVLAESLQMVQQIPAFQNWTSADWLLGLTVMAQHNTVQRRKKRREAAMPSAVLSPTHQTSVSELLRYVRICDAVYADTVEGFCEEAHLPLETIVRSHNGGVFSPKFILVLDHEAQEIVLVVRGTASILDFCTDLCLMNEPFQDGQGHRGMVHTAQWLVQNVRPDLERLTQEHPEYALTITGHSLGAAVSALAAIELRPSFPTLRCIGYGTAACVTQNLAENCKDFVTMIVNGDDCVPRLHQHSLLKIQTEVAAFDWRTALKQMVAEEVEEQKTLAKKKRDEQMEQIHEAFERLKRTQQEQARAKLSTVLASPVGKRVSASLEITKAAFGTEGQPALERIASVKEVVQRHKSDDKIWEAIETSVEGLELVASAIKRPEELRALLRRSKALLASTIANDEDAKRPSQGESTAPESSKDIPPRLAIFKDRLTKLVDETAQNLRSGVKDKIGVVTETVTTNVTNLKVEAEAVIKVQTTRVEEEFQEIQQNVRSRAEELVRDVSETTIAGVPVRSLLSEFEIKSNETNQHETPEQLVENVETETAPVPELLHDPLFPPGQILYLHRVTREEAASSTAIAVTDAVELVEVPIDEFSRVLLSNRMILDHLCTTYERVLKTMDTETPPSEMQT</sequence>
<comment type="caution">
    <text evidence="4">The sequence shown here is derived from an EMBL/GenBank/DDBJ whole genome shotgun (WGS) entry which is preliminary data.</text>
</comment>
<keyword evidence="5" id="KW-1185">Reference proteome</keyword>
<dbReference type="SUPFAM" id="SSF53474">
    <property type="entry name" value="alpha/beta-Hydrolases"/>
    <property type="match status" value="1"/>
</dbReference>
<evidence type="ECO:0000259" key="3">
    <source>
        <dbReference type="Pfam" id="PF01764"/>
    </source>
</evidence>
<reference evidence="4" key="2">
    <citation type="journal article" date="2023" name="Microbiol Resour">
        <title>Decontamination and Annotation of the Draft Genome Sequence of the Oomycete Lagenidium giganteum ARSEF 373.</title>
        <authorList>
            <person name="Morgan W.R."/>
            <person name="Tartar A."/>
        </authorList>
    </citation>
    <scope>NUCLEOTIDE SEQUENCE</scope>
    <source>
        <strain evidence="4">ARSEF 373</strain>
    </source>
</reference>
<dbReference type="Gene3D" id="3.40.50.1820">
    <property type="entry name" value="alpha/beta hydrolase"/>
    <property type="match status" value="1"/>
</dbReference>
<dbReference type="InterPro" id="IPR002921">
    <property type="entry name" value="Fungal_lipase-type"/>
</dbReference>
<dbReference type="PANTHER" id="PTHR46023">
    <property type="entry name" value="LIPASE CLASS 3 PROTEIN-LIKE"/>
    <property type="match status" value="1"/>
</dbReference>
<evidence type="ECO:0000256" key="2">
    <source>
        <dbReference type="SAM" id="MobiDB-lite"/>
    </source>
</evidence>
<dbReference type="PANTHER" id="PTHR46023:SF6">
    <property type="entry name" value="LIPASE CLASS 3 FAMILY PROTEIN"/>
    <property type="match status" value="1"/>
</dbReference>
<feature type="domain" description="Fungal lipase-type" evidence="3">
    <location>
        <begin position="217"/>
        <end position="339"/>
    </location>
</feature>
<feature type="region of interest" description="Disordered" evidence="2">
    <location>
        <begin position="493"/>
        <end position="518"/>
    </location>
</feature>
<reference evidence="4" key="1">
    <citation type="submission" date="2022-11" db="EMBL/GenBank/DDBJ databases">
        <authorList>
            <person name="Morgan W.R."/>
            <person name="Tartar A."/>
        </authorList>
    </citation>
    <scope>NUCLEOTIDE SEQUENCE</scope>
    <source>
        <strain evidence="4">ARSEF 373</strain>
    </source>
</reference>
<gene>
    <name evidence="4" type="ORF">N0F65_012016</name>
</gene>